<evidence type="ECO:0000313" key="1">
    <source>
        <dbReference type="EMBL" id="DAF98351.1"/>
    </source>
</evidence>
<accession>A0A8S5UV43</accession>
<dbReference type="EMBL" id="BK016146">
    <property type="protein sequence ID" value="DAF98351.1"/>
    <property type="molecule type" value="Genomic_DNA"/>
</dbReference>
<sequence length="120" mass="13655">MAFSIKANGSIVNISGIEELENELQRLNSVRLEAVQKKQLTQMLNRARSVFTPIDTGELRKSSAVNKEEMGYMKEYAPHVEYGHRTKNGGFVQGQYFLKKNVDIQRGIYFDDLLNAIEKG</sequence>
<proteinExistence type="predicted"/>
<organism evidence="1">
    <name type="scientific">Siphoviridae sp. ctnNB1</name>
    <dbReference type="NCBI Taxonomy" id="2825660"/>
    <lineage>
        <taxon>Viruses</taxon>
        <taxon>Duplodnaviria</taxon>
        <taxon>Heunggongvirae</taxon>
        <taxon>Uroviricota</taxon>
        <taxon>Caudoviricetes</taxon>
    </lineage>
</organism>
<protein>
    <submittedName>
        <fullName evidence="1">Type I neck protein</fullName>
    </submittedName>
</protein>
<reference evidence="1" key="1">
    <citation type="journal article" date="2021" name="Proc. Natl. Acad. Sci. U.S.A.">
        <title>A Catalog of Tens of Thousands of Viruses from Human Metagenomes Reveals Hidden Associations with Chronic Diseases.</title>
        <authorList>
            <person name="Tisza M.J."/>
            <person name="Buck C.B."/>
        </authorList>
    </citation>
    <scope>NUCLEOTIDE SEQUENCE</scope>
    <source>
        <strain evidence="1">CtnNB1</strain>
    </source>
</reference>
<name>A0A8S5UV43_9CAUD</name>